<evidence type="ECO:0000313" key="5">
    <source>
        <dbReference type="EMBL" id="KAL3394694.1"/>
    </source>
</evidence>
<comment type="similarity">
    <text evidence="3">Belongs to the TO family.</text>
</comment>
<feature type="chain" id="PRO_5044802902" evidence="4">
    <location>
        <begin position="21"/>
        <end position="243"/>
    </location>
</feature>
<accession>A0ABD2WQ13</accession>
<evidence type="ECO:0000313" key="6">
    <source>
        <dbReference type="Proteomes" id="UP001627154"/>
    </source>
</evidence>
<dbReference type="Proteomes" id="UP001627154">
    <property type="component" value="Unassembled WGS sequence"/>
</dbReference>
<evidence type="ECO:0000256" key="1">
    <source>
        <dbReference type="ARBA" id="ARBA00022729"/>
    </source>
</evidence>
<gene>
    <name evidence="5" type="ORF">TKK_010988</name>
</gene>
<dbReference type="GO" id="GO:0007623">
    <property type="term" value="P:circadian rhythm"/>
    <property type="evidence" value="ECO:0007669"/>
    <property type="project" value="UniProtKB-ARBA"/>
</dbReference>
<protein>
    <submittedName>
        <fullName evidence="5">Uncharacterized protein</fullName>
    </submittedName>
</protein>
<sequence>MGREILVLSCLAAFCAFSVAVVPPYIRICGRRNPNLDQCVLESVAQMMPKLQQGIPELDVPSLEPLDVEEIALANLDDFRAVATNVKLRGLSTFEIRYLKVDLKKQRIDIELVFPKVYMNSDYDVKAKILVPIHEKGPIDTVTDNVHAKAQLKFQTVERRGRKLLYFPTMTTKVVIKDYTANFQPGITNPISLAINAVLENSRPEIIESMTPSLEKAISEKVLDVANRICKHFTFDELFPDRE</sequence>
<dbReference type="PANTHER" id="PTHR11008">
    <property type="entry name" value="PROTEIN TAKEOUT-LIKE PROTEIN"/>
    <property type="match status" value="1"/>
</dbReference>
<name>A0ABD2WQ13_9HYME</name>
<organism evidence="5 6">
    <name type="scientific">Trichogramma kaykai</name>
    <dbReference type="NCBI Taxonomy" id="54128"/>
    <lineage>
        <taxon>Eukaryota</taxon>
        <taxon>Metazoa</taxon>
        <taxon>Ecdysozoa</taxon>
        <taxon>Arthropoda</taxon>
        <taxon>Hexapoda</taxon>
        <taxon>Insecta</taxon>
        <taxon>Pterygota</taxon>
        <taxon>Neoptera</taxon>
        <taxon>Endopterygota</taxon>
        <taxon>Hymenoptera</taxon>
        <taxon>Apocrita</taxon>
        <taxon>Proctotrupomorpha</taxon>
        <taxon>Chalcidoidea</taxon>
        <taxon>Trichogrammatidae</taxon>
        <taxon>Trichogramma</taxon>
    </lineage>
</organism>
<comment type="caution">
    <text evidence="5">The sequence shown here is derived from an EMBL/GenBank/DDBJ whole genome shotgun (WGS) entry which is preliminary data.</text>
</comment>
<keyword evidence="6" id="KW-1185">Reference proteome</keyword>
<feature type="signal peptide" evidence="4">
    <location>
        <begin position="1"/>
        <end position="20"/>
    </location>
</feature>
<evidence type="ECO:0000256" key="2">
    <source>
        <dbReference type="ARBA" id="ARBA00023108"/>
    </source>
</evidence>
<dbReference type="InterPro" id="IPR010562">
    <property type="entry name" value="Haemolymph_juvenile_hormone-bd"/>
</dbReference>
<dbReference type="InterPro" id="IPR038606">
    <property type="entry name" value="To_sf"/>
</dbReference>
<keyword evidence="1 4" id="KW-0732">Signal</keyword>
<reference evidence="5 6" key="1">
    <citation type="journal article" date="2024" name="bioRxiv">
        <title>A reference genome for Trichogramma kaykai: A tiny desert-dwelling parasitoid wasp with competing sex-ratio distorters.</title>
        <authorList>
            <person name="Culotta J."/>
            <person name="Lindsey A.R."/>
        </authorList>
    </citation>
    <scope>NUCLEOTIDE SEQUENCE [LARGE SCALE GENOMIC DNA]</scope>
    <source>
        <strain evidence="5 6">KSX58</strain>
    </source>
</reference>
<dbReference type="Pfam" id="PF06585">
    <property type="entry name" value="JHBP"/>
    <property type="match status" value="1"/>
</dbReference>
<dbReference type="SMART" id="SM00700">
    <property type="entry name" value="JHBP"/>
    <property type="match status" value="1"/>
</dbReference>
<evidence type="ECO:0000256" key="3">
    <source>
        <dbReference type="ARBA" id="ARBA00060902"/>
    </source>
</evidence>
<dbReference type="PANTHER" id="PTHR11008:SF39">
    <property type="entry name" value="CIRCADIAN CLOCK-CONTROLLED PROTEIN-LIKE PROTEIN"/>
    <property type="match status" value="1"/>
</dbReference>
<dbReference type="AlphaFoldDB" id="A0ABD2WQ13"/>
<dbReference type="FunFam" id="3.15.10.30:FF:000001">
    <property type="entry name" value="Takeout-like protein 1"/>
    <property type="match status" value="1"/>
</dbReference>
<dbReference type="EMBL" id="JBJJXI010000088">
    <property type="protein sequence ID" value="KAL3394694.1"/>
    <property type="molecule type" value="Genomic_DNA"/>
</dbReference>
<evidence type="ECO:0000256" key="4">
    <source>
        <dbReference type="SAM" id="SignalP"/>
    </source>
</evidence>
<proteinExistence type="inferred from homology"/>
<dbReference type="Gene3D" id="3.15.10.30">
    <property type="entry name" value="Haemolymph juvenile hormone binding protein"/>
    <property type="match status" value="1"/>
</dbReference>
<keyword evidence="2" id="KW-0090">Biological rhythms</keyword>